<keyword evidence="5" id="KW-0238">DNA-binding</keyword>
<keyword evidence="2 8" id="KW-0863">Zinc-finger</keyword>
<dbReference type="GO" id="GO:0006355">
    <property type="term" value="P:regulation of DNA-templated transcription"/>
    <property type="evidence" value="ECO:0007669"/>
    <property type="project" value="InterPro"/>
</dbReference>
<keyword evidence="3" id="KW-0862">Zinc</keyword>
<keyword evidence="6" id="KW-0804">Transcription</keyword>
<name>A0A2I0AEM8_9ASPA</name>
<protein>
    <submittedName>
        <fullName evidence="10">GATA transcription factor 19</fullName>
    </submittedName>
</protein>
<dbReference type="GO" id="GO:0043565">
    <property type="term" value="F:sequence-specific DNA binding"/>
    <property type="evidence" value="ECO:0007669"/>
    <property type="project" value="InterPro"/>
</dbReference>
<dbReference type="CDD" id="cd00202">
    <property type="entry name" value="ZnF_GATA"/>
    <property type="match status" value="1"/>
</dbReference>
<evidence type="ECO:0000256" key="2">
    <source>
        <dbReference type="ARBA" id="ARBA00022771"/>
    </source>
</evidence>
<dbReference type="EMBL" id="KZ451987">
    <property type="protein sequence ID" value="PKA53965.1"/>
    <property type="molecule type" value="Genomic_DNA"/>
</dbReference>
<dbReference type="InterPro" id="IPR000679">
    <property type="entry name" value="Znf_GATA"/>
</dbReference>
<evidence type="ECO:0000259" key="9">
    <source>
        <dbReference type="PROSITE" id="PS50114"/>
    </source>
</evidence>
<evidence type="ECO:0000313" key="10">
    <source>
        <dbReference type="EMBL" id="PKA53965.1"/>
    </source>
</evidence>
<evidence type="ECO:0000256" key="1">
    <source>
        <dbReference type="ARBA" id="ARBA00022723"/>
    </source>
</evidence>
<sequence length="126" mass="14198">MEYRSKFTLSFRTDSFSSSLLLSTSLSPASSNDGMLAERDLLQRFIDSNYENSGIDVNLRLSPPRIPVKRCQLCGETVTPLWRNGPHGPKTACNACGIRFRKEEKKLDTSLTLAPPCSIRSRRNKF</sequence>
<dbReference type="PROSITE" id="PS50114">
    <property type="entry name" value="GATA_ZN_FINGER_2"/>
    <property type="match status" value="1"/>
</dbReference>
<feature type="domain" description="GATA-type" evidence="9">
    <location>
        <begin position="65"/>
        <end position="122"/>
    </location>
</feature>
<dbReference type="AlphaFoldDB" id="A0A2I0AEM8"/>
<evidence type="ECO:0000313" key="11">
    <source>
        <dbReference type="Proteomes" id="UP000236161"/>
    </source>
</evidence>
<reference evidence="10 11" key="1">
    <citation type="journal article" date="2017" name="Nature">
        <title>The Apostasia genome and the evolution of orchids.</title>
        <authorList>
            <person name="Zhang G.Q."/>
            <person name="Liu K.W."/>
            <person name="Li Z."/>
            <person name="Lohaus R."/>
            <person name="Hsiao Y.Y."/>
            <person name="Niu S.C."/>
            <person name="Wang J.Y."/>
            <person name="Lin Y.C."/>
            <person name="Xu Q."/>
            <person name="Chen L.J."/>
            <person name="Yoshida K."/>
            <person name="Fujiwara S."/>
            <person name="Wang Z.W."/>
            <person name="Zhang Y.Q."/>
            <person name="Mitsuda N."/>
            <person name="Wang M."/>
            <person name="Liu G.H."/>
            <person name="Pecoraro L."/>
            <person name="Huang H.X."/>
            <person name="Xiao X.J."/>
            <person name="Lin M."/>
            <person name="Wu X.Y."/>
            <person name="Wu W.L."/>
            <person name="Chen Y.Y."/>
            <person name="Chang S.B."/>
            <person name="Sakamoto S."/>
            <person name="Ohme-Takagi M."/>
            <person name="Yagi M."/>
            <person name="Zeng S.J."/>
            <person name="Shen C.Y."/>
            <person name="Yeh C.M."/>
            <person name="Luo Y.B."/>
            <person name="Tsai W.C."/>
            <person name="Van de Peer Y."/>
            <person name="Liu Z.J."/>
        </authorList>
    </citation>
    <scope>NUCLEOTIDE SEQUENCE [LARGE SCALE GENOMIC DNA]</scope>
    <source>
        <strain evidence="11">cv. Shenzhen</strain>
        <tissue evidence="10">Stem</tissue>
    </source>
</reference>
<evidence type="ECO:0000256" key="6">
    <source>
        <dbReference type="ARBA" id="ARBA00023163"/>
    </source>
</evidence>
<dbReference type="GO" id="GO:0008270">
    <property type="term" value="F:zinc ion binding"/>
    <property type="evidence" value="ECO:0007669"/>
    <property type="project" value="UniProtKB-KW"/>
</dbReference>
<comment type="similarity">
    <text evidence="7">Belongs to the type IV zinc-finger family. Class B subfamily.</text>
</comment>
<dbReference type="Proteomes" id="UP000236161">
    <property type="component" value="Unassembled WGS sequence"/>
</dbReference>
<evidence type="ECO:0000256" key="8">
    <source>
        <dbReference type="PROSITE-ProRule" id="PRU00094"/>
    </source>
</evidence>
<keyword evidence="11" id="KW-1185">Reference proteome</keyword>
<evidence type="ECO:0000256" key="5">
    <source>
        <dbReference type="ARBA" id="ARBA00023125"/>
    </source>
</evidence>
<keyword evidence="1" id="KW-0479">Metal-binding</keyword>
<keyword evidence="4" id="KW-0805">Transcription regulation</keyword>
<dbReference type="OrthoDB" id="778947at2759"/>
<dbReference type="PANTHER" id="PTHR46813:SF19">
    <property type="entry name" value="GATA TRANSCRIPTION FACTOR 19"/>
    <property type="match status" value="1"/>
</dbReference>
<accession>A0A2I0AEM8</accession>
<evidence type="ECO:0000256" key="7">
    <source>
        <dbReference type="ARBA" id="ARBA00024019"/>
    </source>
</evidence>
<dbReference type="STRING" id="1088818.A0A2I0AEM8"/>
<gene>
    <name evidence="10" type="primary">GATA19</name>
    <name evidence="10" type="ORF">AXF42_Ash016130</name>
</gene>
<organism evidence="10 11">
    <name type="scientific">Apostasia shenzhenica</name>
    <dbReference type="NCBI Taxonomy" id="1088818"/>
    <lineage>
        <taxon>Eukaryota</taxon>
        <taxon>Viridiplantae</taxon>
        <taxon>Streptophyta</taxon>
        <taxon>Embryophyta</taxon>
        <taxon>Tracheophyta</taxon>
        <taxon>Spermatophyta</taxon>
        <taxon>Magnoliopsida</taxon>
        <taxon>Liliopsida</taxon>
        <taxon>Asparagales</taxon>
        <taxon>Orchidaceae</taxon>
        <taxon>Apostasioideae</taxon>
        <taxon>Apostasia</taxon>
    </lineage>
</organism>
<dbReference type="Pfam" id="PF00320">
    <property type="entry name" value="GATA"/>
    <property type="match status" value="1"/>
</dbReference>
<dbReference type="SMART" id="SM00401">
    <property type="entry name" value="ZnF_GATA"/>
    <property type="match status" value="1"/>
</dbReference>
<dbReference type="Gene3D" id="3.30.50.10">
    <property type="entry name" value="Erythroid Transcription Factor GATA-1, subunit A"/>
    <property type="match status" value="1"/>
</dbReference>
<evidence type="ECO:0000256" key="4">
    <source>
        <dbReference type="ARBA" id="ARBA00023015"/>
    </source>
</evidence>
<dbReference type="PANTHER" id="PTHR46813">
    <property type="entry name" value="GATA TRANSCRIPTION FACTOR 18"/>
    <property type="match status" value="1"/>
</dbReference>
<dbReference type="InterPro" id="IPR013088">
    <property type="entry name" value="Znf_NHR/GATA"/>
</dbReference>
<proteinExistence type="inferred from homology"/>
<dbReference type="SUPFAM" id="SSF57716">
    <property type="entry name" value="Glucocorticoid receptor-like (DNA-binding domain)"/>
    <property type="match status" value="1"/>
</dbReference>
<evidence type="ECO:0000256" key="3">
    <source>
        <dbReference type="ARBA" id="ARBA00022833"/>
    </source>
</evidence>